<dbReference type="GO" id="GO:0005811">
    <property type="term" value="C:lipid droplet"/>
    <property type="evidence" value="ECO:0007669"/>
    <property type="project" value="TreeGrafter"/>
</dbReference>
<evidence type="ECO:0000256" key="1">
    <source>
        <dbReference type="ARBA" id="ARBA00006484"/>
    </source>
</evidence>
<dbReference type="OrthoDB" id="2102561at2759"/>
<dbReference type="InterPro" id="IPR002347">
    <property type="entry name" value="SDR_fam"/>
</dbReference>
<protein>
    <submittedName>
        <fullName evidence="4">Uncharacterized protein</fullName>
    </submittedName>
</protein>
<dbReference type="Pfam" id="PF00106">
    <property type="entry name" value="adh_short"/>
    <property type="match status" value="1"/>
</dbReference>
<dbReference type="PANTHER" id="PTHR44169">
    <property type="entry name" value="NADPH-DEPENDENT 1-ACYLDIHYDROXYACETONE PHOSPHATE REDUCTASE"/>
    <property type="match status" value="1"/>
</dbReference>
<dbReference type="GO" id="GO:0006654">
    <property type="term" value="P:phosphatidic acid biosynthetic process"/>
    <property type="evidence" value="ECO:0007669"/>
    <property type="project" value="TreeGrafter"/>
</dbReference>
<reference evidence="4" key="1">
    <citation type="submission" date="2021-10" db="EMBL/GenBank/DDBJ databases">
        <authorList>
            <person name="Piombo E."/>
        </authorList>
    </citation>
    <scope>NUCLEOTIDE SEQUENCE</scope>
</reference>
<keyword evidence="2" id="KW-0560">Oxidoreductase</keyword>
<dbReference type="GO" id="GO:0004806">
    <property type="term" value="F:triacylglycerol lipase activity"/>
    <property type="evidence" value="ECO:0007669"/>
    <property type="project" value="TreeGrafter"/>
</dbReference>
<evidence type="ECO:0000256" key="2">
    <source>
        <dbReference type="ARBA" id="ARBA00023002"/>
    </source>
</evidence>
<dbReference type="GO" id="GO:0000140">
    <property type="term" value="F:acylglycerone-phosphate reductase (NADP+) activity"/>
    <property type="evidence" value="ECO:0007669"/>
    <property type="project" value="TreeGrafter"/>
</dbReference>
<name>A0A9N9VD60_9HYPO</name>
<dbReference type="InterPro" id="IPR036291">
    <property type="entry name" value="NAD(P)-bd_dom_sf"/>
</dbReference>
<dbReference type="AlphaFoldDB" id="A0A9N9VD60"/>
<accession>A0A9N9VD60</accession>
<dbReference type="GO" id="GO:0005783">
    <property type="term" value="C:endoplasmic reticulum"/>
    <property type="evidence" value="ECO:0007669"/>
    <property type="project" value="TreeGrafter"/>
</dbReference>
<evidence type="ECO:0000313" key="4">
    <source>
        <dbReference type="EMBL" id="CAH0021297.1"/>
    </source>
</evidence>
<dbReference type="SUPFAM" id="SSF51735">
    <property type="entry name" value="NAD(P)-binding Rossmann-fold domains"/>
    <property type="match status" value="1"/>
</dbReference>
<dbReference type="EMBL" id="CABFNQ020000653">
    <property type="protein sequence ID" value="CAH0021297.1"/>
    <property type="molecule type" value="Genomic_DNA"/>
</dbReference>
<dbReference type="PANTHER" id="PTHR44169:SF6">
    <property type="entry name" value="NADPH-DEPENDENT 1-ACYLDIHYDROXYACETONE PHOSPHATE REDUCTASE"/>
    <property type="match status" value="1"/>
</dbReference>
<dbReference type="Proteomes" id="UP000696573">
    <property type="component" value="Unassembled WGS sequence"/>
</dbReference>
<dbReference type="GO" id="GO:0019433">
    <property type="term" value="P:triglyceride catabolic process"/>
    <property type="evidence" value="ECO:0007669"/>
    <property type="project" value="TreeGrafter"/>
</dbReference>
<proteinExistence type="inferred from homology"/>
<dbReference type="PRINTS" id="PR00081">
    <property type="entry name" value="GDHRDH"/>
</dbReference>
<dbReference type="PRINTS" id="PR00080">
    <property type="entry name" value="SDRFAMILY"/>
</dbReference>
<comment type="caution">
    <text evidence="4">The sequence shown here is derived from an EMBL/GenBank/DDBJ whole genome shotgun (WGS) entry which is preliminary data.</text>
</comment>
<gene>
    <name evidence="4" type="ORF">CRHIZ90672A_00011136</name>
</gene>
<evidence type="ECO:0000256" key="3">
    <source>
        <dbReference type="RuleBase" id="RU000363"/>
    </source>
</evidence>
<organism evidence="4 5">
    <name type="scientific">Clonostachys rhizophaga</name>
    <dbReference type="NCBI Taxonomy" id="160324"/>
    <lineage>
        <taxon>Eukaryota</taxon>
        <taxon>Fungi</taxon>
        <taxon>Dikarya</taxon>
        <taxon>Ascomycota</taxon>
        <taxon>Pezizomycotina</taxon>
        <taxon>Sordariomycetes</taxon>
        <taxon>Hypocreomycetidae</taxon>
        <taxon>Hypocreales</taxon>
        <taxon>Bionectriaceae</taxon>
        <taxon>Clonostachys</taxon>
    </lineage>
</organism>
<keyword evidence="5" id="KW-1185">Reference proteome</keyword>
<dbReference type="Gene3D" id="3.40.50.720">
    <property type="entry name" value="NAD(P)-binding Rossmann-like Domain"/>
    <property type="match status" value="1"/>
</dbReference>
<evidence type="ECO:0000313" key="5">
    <source>
        <dbReference type="Proteomes" id="UP000696573"/>
    </source>
</evidence>
<sequence>MTNSPKSCLITGCSEGGAGAALAEAFAKKEYHVFATARSPSKVPRSLHEASNVTVLALDVASSESIANAAEEVREKAAGKLHVLINNAGMGLSAPGLDTPMSDARKLFDINFFGVLEMIQVFGPLLVEAKGFIVNNSSVGGHLPLPFLSVYQATKAAIIQASEVWRLELEPLGVRVLTLLTGGIATHFVDNQPVPALPPNSYYLGVKDVIDAKPDNIRFAVSPEAFANDVLRHVEKGTTGKLWIGGGAGLLRPLLWFSPQSLIDYLARGMKPFAEKLAAAHEKSA</sequence>
<comment type="similarity">
    <text evidence="1 3">Belongs to the short-chain dehydrogenases/reductases (SDR) family.</text>
</comment>